<feature type="domain" description="Response regulatory" evidence="10">
    <location>
        <begin position="4"/>
        <end position="117"/>
    </location>
</feature>
<dbReference type="GO" id="GO:0005829">
    <property type="term" value="C:cytosol"/>
    <property type="evidence" value="ECO:0007669"/>
    <property type="project" value="TreeGrafter"/>
</dbReference>
<feature type="modified residue" description="4-aspartylphosphate" evidence="8">
    <location>
        <position position="53"/>
    </location>
</feature>
<dbReference type="Proteomes" id="UP000886751">
    <property type="component" value="Unassembled WGS sequence"/>
</dbReference>
<dbReference type="Gene3D" id="3.40.50.2300">
    <property type="match status" value="1"/>
</dbReference>
<evidence type="ECO:0000256" key="9">
    <source>
        <dbReference type="PROSITE-ProRule" id="PRU01091"/>
    </source>
</evidence>
<dbReference type="GO" id="GO:0000976">
    <property type="term" value="F:transcription cis-regulatory region binding"/>
    <property type="evidence" value="ECO:0007669"/>
    <property type="project" value="TreeGrafter"/>
</dbReference>
<reference evidence="12" key="1">
    <citation type="journal article" date="2021" name="PeerJ">
        <title>Extensive microbial diversity within the chicken gut microbiome revealed by metagenomics and culture.</title>
        <authorList>
            <person name="Gilroy R."/>
            <person name="Ravi A."/>
            <person name="Getino M."/>
            <person name="Pursley I."/>
            <person name="Horton D.L."/>
            <person name="Alikhan N.F."/>
            <person name="Baker D."/>
            <person name="Gharbi K."/>
            <person name="Hall N."/>
            <person name="Watson M."/>
            <person name="Adriaenssens E.M."/>
            <person name="Foster-Nyarko E."/>
            <person name="Jarju S."/>
            <person name="Secka A."/>
            <person name="Antonio M."/>
            <person name="Oren A."/>
            <person name="Chaudhuri R.R."/>
            <person name="La Ragione R."/>
            <person name="Hildebrand F."/>
            <person name="Pallen M.J."/>
        </authorList>
    </citation>
    <scope>NUCLEOTIDE SEQUENCE</scope>
    <source>
        <strain evidence="12">ChiHecec2B26-7398</strain>
    </source>
</reference>
<dbReference type="GO" id="GO:0032993">
    <property type="term" value="C:protein-DNA complex"/>
    <property type="evidence" value="ECO:0007669"/>
    <property type="project" value="TreeGrafter"/>
</dbReference>
<reference evidence="12" key="2">
    <citation type="submission" date="2021-04" db="EMBL/GenBank/DDBJ databases">
        <authorList>
            <person name="Gilroy R."/>
        </authorList>
    </citation>
    <scope>NUCLEOTIDE SEQUENCE</scope>
    <source>
        <strain evidence="12">ChiHecec2B26-7398</strain>
    </source>
</reference>
<sequence length="223" mass="24764">MAKTVLVIEDEEAIRSVIRAFLEDAGYTVVQAADGEAGVAQFRACRPDLVLLDVMLPKLDGFAVCKILRQESRTPILMLTALDDDDNQLKGFDALADDYIAKPFSMPVVLKRIEAVLRRAGGDDPANRVLRHGAVTLDADGQCVQVHGQPVELTAREFAILRILLENQGRVISRQRLLDSVWGRYDPIDDRVVSTHIKNLRKKLGADCIETIRGAGYKIEKEN</sequence>
<keyword evidence="4" id="KW-0805">Transcription regulation</keyword>
<accession>A0A9D1Y1W8</accession>
<dbReference type="SUPFAM" id="SSF52172">
    <property type="entry name" value="CheY-like"/>
    <property type="match status" value="1"/>
</dbReference>
<keyword evidence="3" id="KW-0902">Two-component regulatory system</keyword>
<keyword evidence="6" id="KW-0804">Transcription</keyword>
<dbReference type="EMBL" id="DXEI01000118">
    <property type="protein sequence ID" value="HIX95374.1"/>
    <property type="molecule type" value="Genomic_DNA"/>
</dbReference>
<dbReference type="AlphaFoldDB" id="A0A9D1Y1W8"/>
<comment type="function">
    <text evidence="7">May play the central regulatory role in sporulation. It may be an element of the effector pathway responsible for the activation of sporulation genes in response to nutritional stress. Spo0A may act in concert with spo0H (a sigma factor) to control the expression of some genes that are critical to the sporulation process.</text>
</comment>
<dbReference type="GO" id="GO:0006355">
    <property type="term" value="P:regulation of DNA-templated transcription"/>
    <property type="evidence" value="ECO:0007669"/>
    <property type="project" value="InterPro"/>
</dbReference>
<evidence type="ECO:0000256" key="4">
    <source>
        <dbReference type="ARBA" id="ARBA00023015"/>
    </source>
</evidence>
<gene>
    <name evidence="12" type="ORF">H9846_07945</name>
</gene>
<evidence type="ECO:0000313" key="13">
    <source>
        <dbReference type="Proteomes" id="UP000886751"/>
    </source>
</evidence>
<evidence type="ECO:0000256" key="8">
    <source>
        <dbReference type="PROSITE-ProRule" id="PRU00169"/>
    </source>
</evidence>
<proteinExistence type="predicted"/>
<comment type="caution">
    <text evidence="12">The sequence shown here is derived from an EMBL/GenBank/DDBJ whole genome shotgun (WGS) entry which is preliminary data.</text>
</comment>
<dbReference type="Pfam" id="PF00072">
    <property type="entry name" value="Response_reg"/>
    <property type="match status" value="1"/>
</dbReference>
<dbReference type="PROSITE" id="PS51755">
    <property type="entry name" value="OMPR_PHOB"/>
    <property type="match status" value="1"/>
</dbReference>
<dbReference type="SMART" id="SM00862">
    <property type="entry name" value="Trans_reg_C"/>
    <property type="match status" value="1"/>
</dbReference>
<dbReference type="PROSITE" id="PS50110">
    <property type="entry name" value="RESPONSE_REGULATORY"/>
    <property type="match status" value="1"/>
</dbReference>
<dbReference type="InterPro" id="IPR039420">
    <property type="entry name" value="WalR-like"/>
</dbReference>
<evidence type="ECO:0000256" key="6">
    <source>
        <dbReference type="ARBA" id="ARBA00023163"/>
    </source>
</evidence>
<keyword evidence="5 9" id="KW-0238">DNA-binding</keyword>
<name>A0A9D1Y1W8_9FIRM</name>
<dbReference type="PANTHER" id="PTHR48111:SF32">
    <property type="entry name" value="STAGE 0 SPORULATION PROTEIN A HOMOLOG"/>
    <property type="match status" value="1"/>
</dbReference>
<evidence type="ECO:0000256" key="3">
    <source>
        <dbReference type="ARBA" id="ARBA00023012"/>
    </source>
</evidence>
<dbReference type="InterPro" id="IPR001867">
    <property type="entry name" value="OmpR/PhoB-type_DNA-bd"/>
</dbReference>
<dbReference type="FunFam" id="3.40.50.2300:FF:000001">
    <property type="entry name" value="DNA-binding response regulator PhoB"/>
    <property type="match status" value="1"/>
</dbReference>
<evidence type="ECO:0000256" key="2">
    <source>
        <dbReference type="ARBA" id="ARBA00022553"/>
    </source>
</evidence>
<feature type="domain" description="OmpR/PhoB-type" evidence="11">
    <location>
        <begin position="127"/>
        <end position="221"/>
    </location>
</feature>
<dbReference type="SMART" id="SM00448">
    <property type="entry name" value="REC"/>
    <property type="match status" value="1"/>
</dbReference>
<dbReference type="PANTHER" id="PTHR48111">
    <property type="entry name" value="REGULATOR OF RPOS"/>
    <property type="match status" value="1"/>
</dbReference>
<evidence type="ECO:0000313" key="12">
    <source>
        <dbReference type="EMBL" id="HIX95374.1"/>
    </source>
</evidence>
<dbReference type="InterPro" id="IPR011006">
    <property type="entry name" value="CheY-like_superfamily"/>
</dbReference>
<dbReference type="CDD" id="cd17574">
    <property type="entry name" value="REC_OmpR"/>
    <property type="match status" value="1"/>
</dbReference>
<feature type="DNA-binding region" description="OmpR/PhoB-type" evidence="9">
    <location>
        <begin position="127"/>
        <end position="221"/>
    </location>
</feature>
<dbReference type="Pfam" id="PF00486">
    <property type="entry name" value="Trans_reg_C"/>
    <property type="match status" value="1"/>
</dbReference>
<keyword evidence="2 8" id="KW-0597">Phosphoprotein</keyword>
<evidence type="ECO:0000256" key="1">
    <source>
        <dbReference type="ARBA" id="ARBA00018672"/>
    </source>
</evidence>
<protein>
    <recommendedName>
        <fullName evidence="1">Stage 0 sporulation protein A homolog</fullName>
    </recommendedName>
</protein>
<evidence type="ECO:0000256" key="7">
    <source>
        <dbReference type="ARBA" id="ARBA00024867"/>
    </source>
</evidence>
<evidence type="ECO:0000259" key="10">
    <source>
        <dbReference type="PROSITE" id="PS50110"/>
    </source>
</evidence>
<organism evidence="12 13">
    <name type="scientific">Candidatus Gemmiger excrementipullorum</name>
    <dbReference type="NCBI Taxonomy" id="2838610"/>
    <lineage>
        <taxon>Bacteria</taxon>
        <taxon>Bacillati</taxon>
        <taxon>Bacillota</taxon>
        <taxon>Clostridia</taxon>
        <taxon>Eubacteriales</taxon>
        <taxon>Gemmiger</taxon>
    </lineage>
</organism>
<dbReference type="Gene3D" id="1.10.10.10">
    <property type="entry name" value="Winged helix-like DNA-binding domain superfamily/Winged helix DNA-binding domain"/>
    <property type="match status" value="1"/>
</dbReference>
<dbReference type="GO" id="GO:0000156">
    <property type="term" value="F:phosphorelay response regulator activity"/>
    <property type="evidence" value="ECO:0007669"/>
    <property type="project" value="TreeGrafter"/>
</dbReference>
<evidence type="ECO:0000259" key="11">
    <source>
        <dbReference type="PROSITE" id="PS51755"/>
    </source>
</evidence>
<dbReference type="Gene3D" id="6.10.250.690">
    <property type="match status" value="1"/>
</dbReference>
<evidence type="ECO:0000256" key="5">
    <source>
        <dbReference type="ARBA" id="ARBA00023125"/>
    </source>
</evidence>
<dbReference type="CDD" id="cd00383">
    <property type="entry name" value="trans_reg_C"/>
    <property type="match status" value="1"/>
</dbReference>
<dbReference type="InterPro" id="IPR001789">
    <property type="entry name" value="Sig_transdc_resp-reg_receiver"/>
</dbReference>
<dbReference type="InterPro" id="IPR036388">
    <property type="entry name" value="WH-like_DNA-bd_sf"/>
</dbReference>